<name>A0ABR1NTN8_DIAER</name>
<dbReference type="InterPro" id="IPR012816">
    <property type="entry name" value="NADAR"/>
</dbReference>
<sequence length="257" mass="29127">MAPKRDQEQKHKAAPGLSPAQGDQNLDLEEYGPIFFHNENEDYGFMSNFYRTTFGAPHPSKWLSQLSETVPSAVPSQAGDEGPDTVVFRHSEQYYMYCKAIYFGDEDAASKIINADTPTECKAAGRSVRGYSDKAWEKHDLKVRVMEEALWWKFGGGKPEGLLENSGARPEWATINTKEDRMKSLNDLGRELLATGERQLVEAAGRDRYWGIGYKIKQGPHLFENSWGRNQLGKSLMAVRERLRELVDGDTEEMEVE</sequence>
<keyword evidence="4" id="KW-1185">Reference proteome</keyword>
<feature type="compositionally biased region" description="Basic and acidic residues" evidence="1">
    <location>
        <begin position="1"/>
        <end position="11"/>
    </location>
</feature>
<evidence type="ECO:0000313" key="3">
    <source>
        <dbReference type="EMBL" id="KAK7714744.1"/>
    </source>
</evidence>
<dbReference type="Pfam" id="PF08719">
    <property type="entry name" value="NADAR"/>
    <property type="match status" value="1"/>
</dbReference>
<dbReference type="CDD" id="cd15457">
    <property type="entry name" value="NADAR"/>
    <property type="match status" value="1"/>
</dbReference>
<evidence type="ECO:0000313" key="4">
    <source>
        <dbReference type="Proteomes" id="UP001430848"/>
    </source>
</evidence>
<proteinExistence type="predicted"/>
<evidence type="ECO:0000259" key="2">
    <source>
        <dbReference type="Pfam" id="PF08719"/>
    </source>
</evidence>
<dbReference type="Proteomes" id="UP001430848">
    <property type="component" value="Unassembled WGS sequence"/>
</dbReference>
<gene>
    <name evidence="3" type="ORF">SLS63_011635</name>
</gene>
<evidence type="ECO:0000256" key="1">
    <source>
        <dbReference type="SAM" id="MobiDB-lite"/>
    </source>
</evidence>
<comment type="caution">
    <text evidence="3">The sequence shown here is derived from an EMBL/GenBank/DDBJ whole genome shotgun (WGS) entry which is preliminary data.</text>
</comment>
<reference evidence="3 4" key="1">
    <citation type="submission" date="2024-02" db="EMBL/GenBank/DDBJ databases">
        <title>De novo assembly and annotation of 12 fungi associated with fruit tree decline syndrome in Ontario, Canada.</title>
        <authorList>
            <person name="Sulman M."/>
            <person name="Ellouze W."/>
            <person name="Ilyukhin E."/>
        </authorList>
    </citation>
    <scope>NUCLEOTIDE SEQUENCE [LARGE SCALE GENOMIC DNA]</scope>
    <source>
        <strain evidence="3 4">M169</strain>
    </source>
</reference>
<dbReference type="EMBL" id="JAKNSF020000113">
    <property type="protein sequence ID" value="KAK7714744.1"/>
    <property type="molecule type" value="Genomic_DNA"/>
</dbReference>
<accession>A0ABR1NTN8</accession>
<dbReference type="Gene3D" id="1.10.357.40">
    <property type="entry name" value="YbiA-like"/>
    <property type="match status" value="1"/>
</dbReference>
<organism evidence="3 4">
    <name type="scientific">Diaporthe eres</name>
    <name type="common">Phomopsis oblonga</name>
    <dbReference type="NCBI Taxonomy" id="83184"/>
    <lineage>
        <taxon>Eukaryota</taxon>
        <taxon>Fungi</taxon>
        <taxon>Dikarya</taxon>
        <taxon>Ascomycota</taxon>
        <taxon>Pezizomycotina</taxon>
        <taxon>Sordariomycetes</taxon>
        <taxon>Sordariomycetidae</taxon>
        <taxon>Diaporthales</taxon>
        <taxon>Diaporthaceae</taxon>
        <taxon>Diaporthe</taxon>
        <taxon>Diaporthe eres species complex</taxon>
    </lineage>
</organism>
<feature type="domain" description="NADAR" evidence="2">
    <location>
        <begin position="35"/>
        <end position="244"/>
    </location>
</feature>
<feature type="region of interest" description="Disordered" evidence="1">
    <location>
        <begin position="1"/>
        <end position="25"/>
    </location>
</feature>
<protein>
    <recommendedName>
        <fullName evidence="2">NADAR domain-containing protein</fullName>
    </recommendedName>
</protein>
<dbReference type="SUPFAM" id="SSF143990">
    <property type="entry name" value="YbiA-like"/>
    <property type="match status" value="2"/>
</dbReference>
<dbReference type="InterPro" id="IPR037238">
    <property type="entry name" value="YbiA-like_sf"/>
</dbReference>